<evidence type="ECO:0000313" key="2">
    <source>
        <dbReference type="Proteomes" id="UP001054945"/>
    </source>
</evidence>
<comment type="caution">
    <text evidence="1">The sequence shown here is derived from an EMBL/GenBank/DDBJ whole genome shotgun (WGS) entry which is preliminary data.</text>
</comment>
<dbReference type="AlphaFoldDB" id="A0AAV4NG02"/>
<evidence type="ECO:0000313" key="1">
    <source>
        <dbReference type="EMBL" id="GIX82287.1"/>
    </source>
</evidence>
<dbReference type="EMBL" id="BPLR01020765">
    <property type="protein sequence ID" value="GIX82287.1"/>
    <property type="molecule type" value="Genomic_DNA"/>
</dbReference>
<organism evidence="1 2">
    <name type="scientific">Caerostris extrusa</name>
    <name type="common">Bark spider</name>
    <name type="synonym">Caerostris bankana</name>
    <dbReference type="NCBI Taxonomy" id="172846"/>
    <lineage>
        <taxon>Eukaryota</taxon>
        <taxon>Metazoa</taxon>
        <taxon>Ecdysozoa</taxon>
        <taxon>Arthropoda</taxon>
        <taxon>Chelicerata</taxon>
        <taxon>Arachnida</taxon>
        <taxon>Araneae</taxon>
        <taxon>Araneomorphae</taxon>
        <taxon>Entelegynae</taxon>
        <taxon>Araneoidea</taxon>
        <taxon>Araneidae</taxon>
        <taxon>Caerostris</taxon>
    </lineage>
</organism>
<proteinExistence type="predicted"/>
<gene>
    <name evidence="1" type="ORF">CEXT_608071</name>
</gene>
<keyword evidence="2" id="KW-1185">Reference proteome</keyword>
<sequence length="105" mass="11903">MVHLVRASAAMHVWGRNNMSRHPDGRRLQLLFSSIRPVLSTFDKLISPTQLDVIKCVKIIANEMIAEVRSGTFDDTGRRDSTEGFDELSSPAVLLRFESRWLSNC</sequence>
<protein>
    <submittedName>
        <fullName evidence="1">Uncharacterized protein</fullName>
    </submittedName>
</protein>
<reference evidence="1 2" key="1">
    <citation type="submission" date="2021-06" db="EMBL/GenBank/DDBJ databases">
        <title>Caerostris extrusa draft genome.</title>
        <authorList>
            <person name="Kono N."/>
            <person name="Arakawa K."/>
        </authorList>
    </citation>
    <scope>NUCLEOTIDE SEQUENCE [LARGE SCALE GENOMIC DNA]</scope>
</reference>
<accession>A0AAV4NG02</accession>
<dbReference type="Proteomes" id="UP001054945">
    <property type="component" value="Unassembled WGS sequence"/>
</dbReference>
<name>A0AAV4NG02_CAEEX</name>